<keyword evidence="4" id="KW-1185">Reference proteome</keyword>
<dbReference type="OrthoDB" id="7349713at2"/>
<dbReference type="InterPro" id="IPR012495">
    <property type="entry name" value="TadE-like_dom"/>
</dbReference>
<dbReference type="AlphaFoldDB" id="A0A1G7E6V4"/>
<feature type="transmembrane region" description="Helical" evidence="1">
    <location>
        <begin position="23"/>
        <end position="44"/>
    </location>
</feature>
<dbReference type="Pfam" id="PF07811">
    <property type="entry name" value="TadE"/>
    <property type="match status" value="1"/>
</dbReference>
<evidence type="ECO:0000256" key="1">
    <source>
        <dbReference type="SAM" id="Phobius"/>
    </source>
</evidence>
<dbReference type="EMBL" id="FNAP01000008">
    <property type="protein sequence ID" value="SDE59196.1"/>
    <property type="molecule type" value="Genomic_DNA"/>
</dbReference>
<keyword evidence="1" id="KW-1133">Transmembrane helix</keyword>
<dbReference type="STRING" id="69960.SAMN05421720_108191"/>
<accession>A0A1G7E6V4</accession>
<reference evidence="3 4" key="1">
    <citation type="submission" date="2016-10" db="EMBL/GenBank/DDBJ databases">
        <authorList>
            <person name="de Groot N.N."/>
        </authorList>
    </citation>
    <scope>NUCLEOTIDE SEQUENCE [LARGE SCALE GENOMIC DNA]</scope>
    <source>
        <strain evidence="3 4">ATCC 700224</strain>
    </source>
</reference>
<protein>
    <submittedName>
        <fullName evidence="3">Flp pilus assembly protein TadG</fullName>
    </submittedName>
</protein>
<feature type="domain" description="TadE-like" evidence="2">
    <location>
        <begin position="23"/>
        <end position="65"/>
    </location>
</feature>
<evidence type="ECO:0000313" key="3">
    <source>
        <dbReference type="EMBL" id="SDE59196.1"/>
    </source>
</evidence>
<keyword evidence="1" id="KW-0472">Membrane</keyword>
<evidence type="ECO:0000313" key="4">
    <source>
        <dbReference type="Proteomes" id="UP000199412"/>
    </source>
</evidence>
<evidence type="ECO:0000259" key="2">
    <source>
        <dbReference type="Pfam" id="PF07811"/>
    </source>
</evidence>
<gene>
    <name evidence="3" type="ORF">SAMN05421720_108191</name>
</gene>
<proteinExistence type="predicted"/>
<keyword evidence="1" id="KW-0812">Transmembrane</keyword>
<dbReference type="Proteomes" id="UP000199412">
    <property type="component" value="Unassembled WGS sequence"/>
</dbReference>
<sequence length="186" mass="20055">MTTTRTRNGLLGLLSRLRANRRGAVAIEFAMVAMPVFMLSIAIIELGMMMVHSVTLSGALEEGARKLRTGEIFNASDPEQAFEDAVCGDSLYLVDCDDIVFDVRSYDDYDSVDLSPPSMGAGGMPSAPAFDPGDAGSVTVARVYMRFEFITPMIGSFFEDTHNSRMVQYTAIVKGEPWTNSGGGGS</sequence>
<organism evidence="3 4">
    <name type="scientific">Rhodospira trueperi</name>
    <dbReference type="NCBI Taxonomy" id="69960"/>
    <lineage>
        <taxon>Bacteria</taxon>
        <taxon>Pseudomonadati</taxon>
        <taxon>Pseudomonadota</taxon>
        <taxon>Alphaproteobacteria</taxon>
        <taxon>Rhodospirillales</taxon>
        <taxon>Rhodospirillaceae</taxon>
        <taxon>Rhodospira</taxon>
    </lineage>
</organism>
<name>A0A1G7E6V4_9PROT</name>